<dbReference type="SUPFAM" id="SSF54285">
    <property type="entry name" value="MoaD/ThiS"/>
    <property type="match status" value="1"/>
</dbReference>
<dbReference type="PANTHER" id="PTHR38031">
    <property type="entry name" value="SULFUR CARRIER PROTEIN SLR0821-RELATED"/>
    <property type="match status" value="1"/>
</dbReference>
<dbReference type="RefSeq" id="WP_230741668.1">
    <property type="nucleotide sequence ID" value="NZ_PGCK01000005.1"/>
</dbReference>
<name>A0AAP2RCN3_9EURY</name>
<evidence type="ECO:0000313" key="2">
    <source>
        <dbReference type="Proteomes" id="UP001320159"/>
    </source>
</evidence>
<dbReference type="InterPro" id="IPR012675">
    <property type="entry name" value="Beta-grasp_dom_sf"/>
</dbReference>
<gene>
    <name evidence="1" type="ORF">CUJ83_07460</name>
</gene>
<dbReference type="InterPro" id="IPR052045">
    <property type="entry name" value="Sulfur_Carrier/Prot_Modifier"/>
</dbReference>
<dbReference type="InterPro" id="IPR003749">
    <property type="entry name" value="ThiS/MoaD-like"/>
</dbReference>
<dbReference type="InterPro" id="IPR016155">
    <property type="entry name" value="Mopterin_synth/thiamin_S_b"/>
</dbReference>
<organism evidence="1 2">
    <name type="scientific">Methanooceanicella nereidis</name>
    <dbReference type="NCBI Taxonomy" id="2052831"/>
    <lineage>
        <taxon>Archaea</taxon>
        <taxon>Methanobacteriati</taxon>
        <taxon>Methanobacteriota</taxon>
        <taxon>Stenosarchaea group</taxon>
        <taxon>Methanomicrobia</taxon>
        <taxon>Methanocellales</taxon>
        <taxon>Methanocellaceae</taxon>
        <taxon>Methanooceanicella</taxon>
    </lineage>
</organism>
<dbReference type="AlphaFoldDB" id="A0AAP2RCN3"/>
<dbReference type="InterPro" id="IPR054834">
    <property type="entry name" value="SAMP1_3"/>
</dbReference>
<dbReference type="NCBIfam" id="NF041918">
    <property type="entry name" value="SAMP1"/>
    <property type="match status" value="1"/>
</dbReference>
<dbReference type="Proteomes" id="UP001320159">
    <property type="component" value="Unassembled WGS sequence"/>
</dbReference>
<dbReference type="EMBL" id="PGCK01000005">
    <property type="protein sequence ID" value="MCD1294834.1"/>
    <property type="molecule type" value="Genomic_DNA"/>
</dbReference>
<dbReference type="Gene3D" id="3.10.20.30">
    <property type="match status" value="1"/>
</dbReference>
<accession>A0AAP2RCN3</accession>
<dbReference type="CDD" id="cd17505">
    <property type="entry name" value="Ubl_SAMP1_like"/>
    <property type="match status" value="1"/>
</dbReference>
<keyword evidence="2" id="KW-1185">Reference proteome</keyword>
<proteinExistence type="predicted"/>
<reference evidence="1 2" key="1">
    <citation type="submission" date="2017-11" db="EMBL/GenBank/DDBJ databases">
        <title>Isolation and Characterization of Family Methanocellaceae Species from Potential Methane Hydrate Area Offshore Southwestern Taiwan.</title>
        <authorList>
            <person name="Zhang W.-L."/>
            <person name="Chen W.-C."/>
            <person name="Lai M.-C."/>
            <person name="Chen S.-C."/>
        </authorList>
    </citation>
    <scope>NUCLEOTIDE SEQUENCE [LARGE SCALE GENOMIC DNA]</scope>
    <source>
        <strain evidence="1 2">CWC-04</strain>
    </source>
</reference>
<sequence length="96" mass="10360">MATVTVKIKIKLFANFREVTRKKDIEIDVAGDTIRDVISSLISEYPGLGPLMLQDGEIKPYVNVLLNGKDVKSGKGMAAQIKEGDELAIFPPVSGG</sequence>
<dbReference type="InterPro" id="IPR010038">
    <property type="entry name" value="MoaD_arc-typ"/>
</dbReference>
<protein>
    <submittedName>
        <fullName evidence="1">Molybdopterin synthase sulfur carrier subunit</fullName>
    </submittedName>
</protein>
<dbReference type="PANTHER" id="PTHR38031:SF1">
    <property type="entry name" value="SULFUR CARRIER PROTEIN CYSO"/>
    <property type="match status" value="1"/>
</dbReference>
<comment type="caution">
    <text evidence="1">The sequence shown here is derived from an EMBL/GenBank/DDBJ whole genome shotgun (WGS) entry which is preliminary data.</text>
</comment>
<evidence type="ECO:0000313" key="1">
    <source>
        <dbReference type="EMBL" id="MCD1294834.1"/>
    </source>
</evidence>
<dbReference type="Pfam" id="PF02597">
    <property type="entry name" value="ThiS"/>
    <property type="match status" value="1"/>
</dbReference>
<dbReference type="NCBIfam" id="TIGR01687">
    <property type="entry name" value="moaD_arch"/>
    <property type="match status" value="1"/>
</dbReference>